<keyword evidence="1" id="KW-0677">Repeat</keyword>
<dbReference type="VEuPathDB" id="TrichDB:TVAGG3_0592650"/>
<dbReference type="Proteomes" id="UP000001542">
    <property type="component" value="Unassembled WGS sequence"/>
</dbReference>
<dbReference type="InParanoid" id="A2F0U0"/>
<dbReference type="InterPro" id="IPR036770">
    <property type="entry name" value="Ankyrin_rpt-contain_sf"/>
</dbReference>
<dbReference type="Gene3D" id="1.25.40.20">
    <property type="entry name" value="Ankyrin repeat-containing domain"/>
    <property type="match status" value="2"/>
</dbReference>
<protein>
    <submittedName>
        <fullName evidence="4">Ankyrin repeat protein, putative</fullName>
    </submittedName>
</protein>
<dbReference type="AlphaFoldDB" id="A2F0U0"/>
<dbReference type="InterPro" id="IPR050745">
    <property type="entry name" value="Multifunctional_regulatory"/>
</dbReference>
<dbReference type="OrthoDB" id="194358at2759"/>
<dbReference type="SMART" id="SM00248">
    <property type="entry name" value="ANK"/>
    <property type="match status" value="3"/>
</dbReference>
<dbReference type="STRING" id="5722.A2F0U0"/>
<evidence type="ECO:0000313" key="5">
    <source>
        <dbReference type="Proteomes" id="UP000001542"/>
    </source>
</evidence>
<evidence type="ECO:0000256" key="2">
    <source>
        <dbReference type="ARBA" id="ARBA00023043"/>
    </source>
</evidence>
<evidence type="ECO:0000313" key="4">
    <source>
        <dbReference type="EMBL" id="EAY01475.1"/>
    </source>
</evidence>
<reference evidence="4" key="2">
    <citation type="journal article" date="2007" name="Science">
        <title>Draft genome sequence of the sexually transmitted pathogen Trichomonas vaginalis.</title>
        <authorList>
            <person name="Carlton J.M."/>
            <person name="Hirt R.P."/>
            <person name="Silva J.C."/>
            <person name="Delcher A.L."/>
            <person name="Schatz M."/>
            <person name="Zhao Q."/>
            <person name="Wortman J.R."/>
            <person name="Bidwell S.L."/>
            <person name="Alsmark U.C.M."/>
            <person name="Besteiro S."/>
            <person name="Sicheritz-Ponten T."/>
            <person name="Noel C.J."/>
            <person name="Dacks J.B."/>
            <person name="Foster P.G."/>
            <person name="Simillion C."/>
            <person name="Van de Peer Y."/>
            <person name="Miranda-Saavedra D."/>
            <person name="Barton G.J."/>
            <person name="Westrop G.D."/>
            <person name="Mueller S."/>
            <person name="Dessi D."/>
            <person name="Fiori P.L."/>
            <person name="Ren Q."/>
            <person name="Paulsen I."/>
            <person name="Zhang H."/>
            <person name="Bastida-Corcuera F.D."/>
            <person name="Simoes-Barbosa A."/>
            <person name="Brown M.T."/>
            <person name="Hayes R.D."/>
            <person name="Mukherjee M."/>
            <person name="Okumura C.Y."/>
            <person name="Schneider R."/>
            <person name="Smith A.J."/>
            <person name="Vanacova S."/>
            <person name="Villalvazo M."/>
            <person name="Haas B.J."/>
            <person name="Pertea M."/>
            <person name="Feldblyum T.V."/>
            <person name="Utterback T.R."/>
            <person name="Shu C.L."/>
            <person name="Osoegawa K."/>
            <person name="de Jong P.J."/>
            <person name="Hrdy I."/>
            <person name="Horvathova L."/>
            <person name="Zubacova Z."/>
            <person name="Dolezal P."/>
            <person name="Malik S.B."/>
            <person name="Logsdon J.M. Jr."/>
            <person name="Henze K."/>
            <person name="Gupta A."/>
            <person name="Wang C.C."/>
            <person name="Dunne R.L."/>
            <person name="Upcroft J.A."/>
            <person name="Upcroft P."/>
            <person name="White O."/>
            <person name="Salzberg S.L."/>
            <person name="Tang P."/>
            <person name="Chiu C.-H."/>
            <person name="Lee Y.-S."/>
            <person name="Embley T.M."/>
            <person name="Coombs G.H."/>
            <person name="Mottram J.C."/>
            <person name="Tachezy J."/>
            <person name="Fraser-Liggett C.M."/>
            <person name="Johnson P.J."/>
        </authorList>
    </citation>
    <scope>NUCLEOTIDE SEQUENCE [LARGE SCALE GENOMIC DNA]</scope>
    <source>
        <strain evidence="4">G3</strain>
    </source>
</reference>
<feature type="repeat" description="ANK" evidence="3">
    <location>
        <begin position="35"/>
        <end position="67"/>
    </location>
</feature>
<keyword evidence="5" id="KW-1185">Reference proteome</keyword>
<sequence length="125" mass="14065">MNALVAFHYAVDFGNKEMVEYFILHCENINIKGHGGDTPLNCAIEHGNIEIVDLLISNNADINLKNYNGWGPLYTAAIFNHKTIFYLKDNLLYSPLIRAAINNSKETLKVLISHGANINHRDNII</sequence>
<dbReference type="PROSITE" id="PS50297">
    <property type="entry name" value="ANK_REP_REGION"/>
    <property type="match status" value="2"/>
</dbReference>
<dbReference type="KEGG" id="tva:4759292"/>
<dbReference type="PANTHER" id="PTHR24189:SF50">
    <property type="entry name" value="ANKYRIN REPEAT AND SOCS BOX PROTEIN 2"/>
    <property type="match status" value="1"/>
</dbReference>
<gene>
    <name evidence="4" type="ORF">TVAG_344920</name>
</gene>
<dbReference type="Pfam" id="PF00023">
    <property type="entry name" value="Ank"/>
    <property type="match status" value="1"/>
</dbReference>
<proteinExistence type="predicted"/>
<dbReference type="PANTHER" id="PTHR24189">
    <property type="entry name" value="MYOTROPHIN"/>
    <property type="match status" value="1"/>
</dbReference>
<reference evidence="4" key="1">
    <citation type="submission" date="2006-10" db="EMBL/GenBank/DDBJ databases">
        <authorList>
            <person name="Amadeo P."/>
            <person name="Zhao Q."/>
            <person name="Wortman J."/>
            <person name="Fraser-Liggett C."/>
            <person name="Carlton J."/>
        </authorList>
    </citation>
    <scope>NUCLEOTIDE SEQUENCE</scope>
    <source>
        <strain evidence="4">G3</strain>
    </source>
</reference>
<accession>A2F0U0</accession>
<dbReference type="Pfam" id="PF12796">
    <property type="entry name" value="Ank_2"/>
    <property type="match status" value="1"/>
</dbReference>
<dbReference type="RefSeq" id="XP_001314166.1">
    <property type="nucleotide sequence ID" value="XM_001314154.1"/>
</dbReference>
<dbReference type="PRINTS" id="PR01415">
    <property type="entry name" value="ANKYRIN"/>
</dbReference>
<dbReference type="SUPFAM" id="SSF48403">
    <property type="entry name" value="Ankyrin repeat"/>
    <property type="match status" value="1"/>
</dbReference>
<dbReference type="InterPro" id="IPR002110">
    <property type="entry name" value="Ankyrin_rpt"/>
</dbReference>
<keyword evidence="2 3" id="KW-0040">ANK repeat</keyword>
<organism evidence="4 5">
    <name type="scientific">Trichomonas vaginalis (strain ATCC PRA-98 / G3)</name>
    <dbReference type="NCBI Taxonomy" id="412133"/>
    <lineage>
        <taxon>Eukaryota</taxon>
        <taxon>Metamonada</taxon>
        <taxon>Parabasalia</taxon>
        <taxon>Trichomonadida</taxon>
        <taxon>Trichomonadidae</taxon>
        <taxon>Trichomonas</taxon>
    </lineage>
</organism>
<feature type="repeat" description="ANK" evidence="3">
    <location>
        <begin position="91"/>
        <end position="123"/>
    </location>
</feature>
<evidence type="ECO:0000256" key="3">
    <source>
        <dbReference type="PROSITE-ProRule" id="PRU00023"/>
    </source>
</evidence>
<dbReference type="PROSITE" id="PS50088">
    <property type="entry name" value="ANK_REPEAT"/>
    <property type="match status" value="2"/>
</dbReference>
<evidence type="ECO:0000256" key="1">
    <source>
        <dbReference type="ARBA" id="ARBA00022737"/>
    </source>
</evidence>
<name>A2F0U0_TRIV3</name>
<dbReference type="EMBL" id="DS113566">
    <property type="protein sequence ID" value="EAY01475.1"/>
    <property type="molecule type" value="Genomic_DNA"/>
</dbReference>